<sequence>MISDVWGAVVQSRKFTRAKLKKITIGHRVLVLISEKMDDSYEECFADDESDCRTRAFSRDEIHNEQRLGQIQQANISDSTAENECVFDTDWALKRRYSLSSLLYSRFLTRLEDRMKTFLV</sequence>
<organism evidence="1 2">
    <name type="scientific">Desmophyllum pertusum</name>
    <dbReference type="NCBI Taxonomy" id="174260"/>
    <lineage>
        <taxon>Eukaryota</taxon>
        <taxon>Metazoa</taxon>
        <taxon>Cnidaria</taxon>
        <taxon>Anthozoa</taxon>
        <taxon>Hexacorallia</taxon>
        <taxon>Scleractinia</taxon>
        <taxon>Caryophylliina</taxon>
        <taxon>Caryophylliidae</taxon>
        <taxon>Desmophyllum</taxon>
    </lineage>
</organism>
<evidence type="ECO:0000313" key="1">
    <source>
        <dbReference type="EMBL" id="KAJ7334506.1"/>
    </source>
</evidence>
<dbReference type="AlphaFoldDB" id="A0A9X0CH95"/>
<keyword evidence="2" id="KW-1185">Reference proteome</keyword>
<gene>
    <name evidence="1" type="ORF">OS493_014828</name>
</gene>
<name>A0A9X0CH95_9CNID</name>
<evidence type="ECO:0000313" key="2">
    <source>
        <dbReference type="Proteomes" id="UP001163046"/>
    </source>
</evidence>
<reference evidence="1" key="1">
    <citation type="submission" date="2023-01" db="EMBL/GenBank/DDBJ databases">
        <title>Genome assembly of the deep-sea coral Lophelia pertusa.</title>
        <authorList>
            <person name="Herrera S."/>
            <person name="Cordes E."/>
        </authorList>
    </citation>
    <scope>NUCLEOTIDE SEQUENCE</scope>
    <source>
        <strain evidence="1">USNM1676648</strain>
        <tissue evidence="1">Polyp</tissue>
    </source>
</reference>
<proteinExistence type="predicted"/>
<dbReference type="Proteomes" id="UP001163046">
    <property type="component" value="Unassembled WGS sequence"/>
</dbReference>
<protein>
    <submittedName>
        <fullName evidence="1">Uncharacterized protein</fullName>
    </submittedName>
</protein>
<accession>A0A9X0CH95</accession>
<dbReference type="EMBL" id="MU827784">
    <property type="protein sequence ID" value="KAJ7334506.1"/>
    <property type="molecule type" value="Genomic_DNA"/>
</dbReference>
<comment type="caution">
    <text evidence="1">The sequence shown here is derived from an EMBL/GenBank/DDBJ whole genome shotgun (WGS) entry which is preliminary data.</text>
</comment>